<evidence type="ECO:0000313" key="6">
    <source>
        <dbReference type="Proteomes" id="UP001200110"/>
    </source>
</evidence>
<evidence type="ECO:0000256" key="2">
    <source>
        <dbReference type="ARBA" id="ARBA00022603"/>
    </source>
</evidence>
<evidence type="ECO:0000256" key="3">
    <source>
        <dbReference type="ARBA" id="ARBA00022679"/>
    </source>
</evidence>
<dbReference type="InterPro" id="IPR029063">
    <property type="entry name" value="SAM-dependent_MTases_sf"/>
</dbReference>
<dbReference type="SUPFAM" id="SSF53335">
    <property type="entry name" value="S-adenosyl-L-methionine-dependent methyltransferases"/>
    <property type="match status" value="1"/>
</dbReference>
<dbReference type="Gene3D" id="3.40.50.150">
    <property type="entry name" value="Vaccinia Virus protein VP39"/>
    <property type="match status" value="1"/>
</dbReference>
<dbReference type="Proteomes" id="UP001200110">
    <property type="component" value="Unassembled WGS sequence"/>
</dbReference>
<dbReference type="GO" id="GO:0008168">
    <property type="term" value="F:methyltransferase activity"/>
    <property type="evidence" value="ECO:0007669"/>
    <property type="project" value="UniProtKB-KW"/>
</dbReference>
<keyword evidence="2 5" id="KW-0489">Methyltransferase</keyword>
<sequence length="241" mass="26353">MTWFATGGAEYAEHRPTYPAELADVLASSVPDRELAVDVGCGTGQLTRLLAERFDAVVGVDPSASQIDAAAGPPNIEYRVGSAESLPVADGSASSVTAAQAAHWFDLPAFYNEVQRIARPGALLALITYGVVAPGDDIAERFDRFYRHEIGRYWPPERAHVDSGYADLPFPFERVDIAASPIERDWNLEDFVGYVETWSAVRRARDTGAPDLVAALRADLAPHWREPRSVRWPVTVVAGYL</sequence>
<evidence type="ECO:0000259" key="4">
    <source>
        <dbReference type="Pfam" id="PF08241"/>
    </source>
</evidence>
<keyword evidence="6" id="KW-1185">Reference proteome</keyword>
<dbReference type="CDD" id="cd02440">
    <property type="entry name" value="AdoMet_MTases"/>
    <property type="match status" value="1"/>
</dbReference>
<evidence type="ECO:0000256" key="1">
    <source>
        <dbReference type="ARBA" id="ARBA00008361"/>
    </source>
</evidence>
<dbReference type="InterPro" id="IPR013216">
    <property type="entry name" value="Methyltransf_11"/>
</dbReference>
<comment type="similarity">
    <text evidence="1">Belongs to the methyltransferase superfamily.</text>
</comment>
<dbReference type="GO" id="GO:0032259">
    <property type="term" value="P:methylation"/>
    <property type="evidence" value="ECO:0007669"/>
    <property type="project" value="UniProtKB-KW"/>
</dbReference>
<feature type="domain" description="Methyltransferase type 11" evidence="4">
    <location>
        <begin position="37"/>
        <end position="125"/>
    </location>
</feature>
<name>A0ABS9IRH0_9ACTN</name>
<dbReference type="PANTHER" id="PTHR44942:SF4">
    <property type="entry name" value="METHYLTRANSFERASE TYPE 11 DOMAIN-CONTAINING PROTEIN"/>
    <property type="match status" value="1"/>
</dbReference>
<accession>A0ABS9IRH0</accession>
<comment type="caution">
    <text evidence="5">The sequence shown here is derived from an EMBL/GenBank/DDBJ whole genome shotgun (WGS) entry which is preliminary data.</text>
</comment>
<dbReference type="RefSeq" id="WP_236997383.1">
    <property type="nucleotide sequence ID" value="NZ_JAKKOR010000005.1"/>
</dbReference>
<dbReference type="EMBL" id="JAKKOR010000005">
    <property type="protein sequence ID" value="MCF8588159.1"/>
    <property type="molecule type" value="Genomic_DNA"/>
</dbReference>
<reference evidence="5 6" key="1">
    <citation type="submission" date="2022-01" db="EMBL/GenBank/DDBJ databases">
        <authorList>
            <person name="Huang Y."/>
        </authorList>
    </citation>
    <scope>NUCLEOTIDE SEQUENCE [LARGE SCALE GENOMIC DNA]</scope>
    <source>
        <strain evidence="5 6">HY366</strain>
    </source>
</reference>
<proteinExistence type="inferred from homology"/>
<protein>
    <submittedName>
        <fullName evidence="5">Class I SAM-dependent methyltransferase</fullName>
    </submittedName>
</protein>
<gene>
    <name evidence="5" type="ORF">L5G33_06705</name>
</gene>
<keyword evidence="3" id="KW-0808">Transferase</keyword>
<dbReference type="PANTHER" id="PTHR44942">
    <property type="entry name" value="METHYLTRANSF_11 DOMAIN-CONTAINING PROTEIN"/>
    <property type="match status" value="1"/>
</dbReference>
<evidence type="ECO:0000313" key="5">
    <source>
        <dbReference type="EMBL" id="MCF8588159.1"/>
    </source>
</evidence>
<organism evidence="5 6">
    <name type="scientific">Gordonia liuliyuniae</name>
    <dbReference type="NCBI Taxonomy" id="2911517"/>
    <lineage>
        <taxon>Bacteria</taxon>
        <taxon>Bacillati</taxon>
        <taxon>Actinomycetota</taxon>
        <taxon>Actinomycetes</taxon>
        <taxon>Mycobacteriales</taxon>
        <taxon>Gordoniaceae</taxon>
        <taxon>Gordonia</taxon>
    </lineage>
</organism>
<dbReference type="InterPro" id="IPR051052">
    <property type="entry name" value="Diverse_substrate_MTase"/>
</dbReference>
<dbReference type="Pfam" id="PF08241">
    <property type="entry name" value="Methyltransf_11"/>
    <property type="match status" value="1"/>
</dbReference>